<dbReference type="Proteomes" id="UP001163603">
    <property type="component" value="Chromosome 1"/>
</dbReference>
<comment type="caution">
    <text evidence="1">The sequence shown here is derived from an EMBL/GenBank/DDBJ whole genome shotgun (WGS) entry which is preliminary data.</text>
</comment>
<evidence type="ECO:0000313" key="2">
    <source>
        <dbReference type="Proteomes" id="UP001163603"/>
    </source>
</evidence>
<reference evidence="2" key="1">
    <citation type="journal article" date="2023" name="G3 (Bethesda)">
        <title>Genome assembly and association tests identify interacting loci associated with vigor, precocity, and sex in interspecific pistachio rootstocks.</title>
        <authorList>
            <person name="Palmer W."/>
            <person name="Jacygrad E."/>
            <person name="Sagayaradj S."/>
            <person name="Cavanaugh K."/>
            <person name="Han R."/>
            <person name="Bertier L."/>
            <person name="Beede B."/>
            <person name="Kafkas S."/>
            <person name="Golino D."/>
            <person name="Preece J."/>
            <person name="Michelmore R."/>
        </authorList>
    </citation>
    <scope>NUCLEOTIDE SEQUENCE [LARGE SCALE GENOMIC DNA]</scope>
</reference>
<name>A0ACC0ZN56_9ROSI</name>
<sequence>MLFGKPVLIRATEEREKRMQSFKASIVRRFGHTLRALTLYRTLSSLPENILNDDLDNQVLAEGRASSRMAILNRPSVLNALNTNMGDKLNRLYKCWEDDPDIGFVMMKGSGRAFCAGGDIVALYHLINQGKAPFLLLLLSLFSVAILNGITMGGGAGVSIPGTFRIASGRTVFATPETLIGFHPDAGASFYLSHLPGHLVPPPPSYFDLNITPVSCISLIFAGEYLALTGEKLNPAEMMACGLATHYSLSERLPLIEEALGKLVTDDPSVIEACLEKYCDIVHPDQRSVVHRIEILDKCFSLDTVEEIIDSLEREAAETNDAWCSSTLRRLKEASPLSLKVSLRSIQKGRFQTFDQSLVREYRMSLQGISKQISGDFCEGIRARMVDKDLAPKWSPPSLEQVTEDMVDCYFSPLSESEPDLELPTKLREAFN</sequence>
<protein>
    <submittedName>
        <fullName evidence="1">Uncharacterized protein</fullName>
    </submittedName>
</protein>
<organism evidence="1 2">
    <name type="scientific">Pistacia integerrima</name>
    <dbReference type="NCBI Taxonomy" id="434235"/>
    <lineage>
        <taxon>Eukaryota</taxon>
        <taxon>Viridiplantae</taxon>
        <taxon>Streptophyta</taxon>
        <taxon>Embryophyta</taxon>
        <taxon>Tracheophyta</taxon>
        <taxon>Spermatophyta</taxon>
        <taxon>Magnoliopsida</taxon>
        <taxon>eudicotyledons</taxon>
        <taxon>Gunneridae</taxon>
        <taxon>Pentapetalae</taxon>
        <taxon>rosids</taxon>
        <taxon>malvids</taxon>
        <taxon>Sapindales</taxon>
        <taxon>Anacardiaceae</taxon>
        <taxon>Pistacia</taxon>
    </lineage>
</organism>
<proteinExistence type="predicted"/>
<evidence type="ECO:0000313" key="1">
    <source>
        <dbReference type="EMBL" id="KAJ0053496.1"/>
    </source>
</evidence>
<accession>A0ACC0ZN56</accession>
<dbReference type="EMBL" id="CM047736">
    <property type="protein sequence ID" value="KAJ0053496.1"/>
    <property type="molecule type" value="Genomic_DNA"/>
</dbReference>
<gene>
    <name evidence="1" type="ORF">Pint_00155</name>
</gene>
<keyword evidence="2" id="KW-1185">Reference proteome</keyword>